<feature type="domain" description="Lon proteolytic" evidence="3">
    <location>
        <begin position="192"/>
        <end position="259"/>
    </location>
</feature>
<evidence type="ECO:0000259" key="3">
    <source>
        <dbReference type="Pfam" id="PF05362"/>
    </source>
</evidence>
<dbReference type="InterPro" id="IPR008269">
    <property type="entry name" value="Lon_proteolytic"/>
</dbReference>
<dbReference type="InterPro" id="IPR027065">
    <property type="entry name" value="Lon_Prtase"/>
</dbReference>
<dbReference type="GO" id="GO:0004176">
    <property type="term" value="F:ATP-dependent peptidase activity"/>
    <property type="evidence" value="ECO:0007669"/>
    <property type="project" value="InterPro"/>
</dbReference>
<feature type="non-terminal residue" evidence="4">
    <location>
        <position position="270"/>
    </location>
</feature>
<gene>
    <name evidence="4" type="ORF">H0H81_003390</name>
</gene>
<keyword evidence="1" id="KW-0378">Hydrolase</keyword>
<dbReference type="GO" id="GO:0005759">
    <property type="term" value="C:mitochondrial matrix"/>
    <property type="evidence" value="ECO:0007669"/>
    <property type="project" value="TreeGrafter"/>
</dbReference>
<dbReference type="GO" id="GO:0007005">
    <property type="term" value="P:mitochondrion organization"/>
    <property type="evidence" value="ECO:0007669"/>
    <property type="project" value="TreeGrafter"/>
</dbReference>
<accession>A0A9P7FSL8</accession>
<dbReference type="GO" id="GO:0003697">
    <property type="term" value="F:single-stranded DNA binding"/>
    <property type="evidence" value="ECO:0007669"/>
    <property type="project" value="TreeGrafter"/>
</dbReference>
<feature type="compositionally biased region" description="Low complexity" evidence="2">
    <location>
        <begin position="135"/>
        <end position="164"/>
    </location>
</feature>
<dbReference type="OrthoDB" id="2411602at2759"/>
<dbReference type="GO" id="GO:0005524">
    <property type="term" value="F:ATP binding"/>
    <property type="evidence" value="ECO:0007669"/>
    <property type="project" value="InterPro"/>
</dbReference>
<protein>
    <recommendedName>
        <fullName evidence="3">Lon proteolytic domain-containing protein</fullName>
    </recommendedName>
</protein>
<evidence type="ECO:0000256" key="1">
    <source>
        <dbReference type="ARBA" id="ARBA00022670"/>
    </source>
</evidence>
<dbReference type="GO" id="GO:0006515">
    <property type="term" value="P:protein quality control for misfolded or incompletely synthesized proteins"/>
    <property type="evidence" value="ECO:0007669"/>
    <property type="project" value="TreeGrafter"/>
</dbReference>
<dbReference type="PANTHER" id="PTHR43718:SF2">
    <property type="entry name" value="LON PROTEASE HOMOLOG, MITOCHONDRIAL"/>
    <property type="match status" value="1"/>
</dbReference>
<proteinExistence type="predicted"/>
<reference evidence="4" key="1">
    <citation type="submission" date="2021-02" db="EMBL/GenBank/DDBJ databases">
        <authorList>
            <person name="Nieuwenhuis M."/>
            <person name="Van De Peppel L.J.J."/>
        </authorList>
    </citation>
    <scope>NUCLEOTIDE SEQUENCE</scope>
    <source>
        <strain evidence="4">D49</strain>
    </source>
</reference>
<feature type="compositionally biased region" description="Basic and acidic residues" evidence="2">
    <location>
        <begin position="122"/>
        <end position="134"/>
    </location>
</feature>
<keyword evidence="1" id="KW-0645">Protease</keyword>
<feature type="compositionally biased region" description="Polar residues" evidence="2">
    <location>
        <begin position="165"/>
        <end position="176"/>
    </location>
</feature>
<evidence type="ECO:0000313" key="4">
    <source>
        <dbReference type="EMBL" id="KAG5634107.1"/>
    </source>
</evidence>
<feature type="region of interest" description="Disordered" evidence="2">
    <location>
        <begin position="110"/>
        <end position="186"/>
    </location>
</feature>
<name>A0A9P7FSL8_9AGAR</name>
<dbReference type="EMBL" id="JABCKI010006640">
    <property type="protein sequence ID" value="KAG5634107.1"/>
    <property type="molecule type" value="Genomic_DNA"/>
</dbReference>
<dbReference type="GO" id="GO:0004252">
    <property type="term" value="F:serine-type endopeptidase activity"/>
    <property type="evidence" value="ECO:0007669"/>
    <property type="project" value="InterPro"/>
</dbReference>
<dbReference type="GO" id="GO:0051131">
    <property type="term" value="P:chaperone-mediated protein complex assembly"/>
    <property type="evidence" value="ECO:0007669"/>
    <property type="project" value="TreeGrafter"/>
</dbReference>
<reference evidence="4" key="2">
    <citation type="submission" date="2021-10" db="EMBL/GenBank/DDBJ databases">
        <title>Phylogenomics reveals ancestral predisposition of the termite-cultivated fungus Termitomyces towards a domesticated lifestyle.</title>
        <authorList>
            <person name="Auxier B."/>
            <person name="Grum-Grzhimaylo A."/>
            <person name="Cardenas M.E."/>
            <person name="Lodge J.D."/>
            <person name="Laessoe T."/>
            <person name="Pedersen O."/>
            <person name="Smith M.E."/>
            <person name="Kuyper T.W."/>
            <person name="Franco-Molano E.A."/>
            <person name="Baroni T.J."/>
            <person name="Aanen D.K."/>
        </authorList>
    </citation>
    <scope>NUCLEOTIDE SEQUENCE</scope>
    <source>
        <strain evidence="4">D49</strain>
    </source>
</reference>
<dbReference type="InterPro" id="IPR027417">
    <property type="entry name" value="P-loop_NTPase"/>
</dbReference>
<evidence type="ECO:0000313" key="5">
    <source>
        <dbReference type="Proteomes" id="UP000717328"/>
    </source>
</evidence>
<comment type="caution">
    <text evidence="4">The sequence shown here is derived from an EMBL/GenBank/DDBJ whole genome shotgun (WGS) entry which is preliminary data.</text>
</comment>
<dbReference type="Gene3D" id="3.40.50.300">
    <property type="entry name" value="P-loop containing nucleotide triphosphate hydrolases"/>
    <property type="match status" value="1"/>
</dbReference>
<evidence type="ECO:0000256" key="2">
    <source>
        <dbReference type="SAM" id="MobiDB-lite"/>
    </source>
</evidence>
<dbReference type="Proteomes" id="UP000717328">
    <property type="component" value="Unassembled WGS sequence"/>
</dbReference>
<feature type="non-terminal residue" evidence="4">
    <location>
        <position position="1"/>
    </location>
</feature>
<dbReference type="PANTHER" id="PTHR43718">
    <property type="entry name" value="LON PROTEASE"/>
    <property type="match status" value="1"/>
</dbReference>
<dbReference type="AlphaFoldDB" id="A0A9P7FSL8"/>
<keyword evidence="5" id="KW-1185">Reference proteome</keyword>
<sequence length="270" mass="28399">ALPCKIIQALKRVGTENPLVPIDEVDKIGRGINGDPASALLEMLDPEQNNSFLDHYMDPSPVSSSSALVSNLVPFPPPHTNASPLANTLDTIPAPLLDRMEVLEVSSYVLPRPTGKGGIGLAERRSESSSEKAAETTTNTSETATDAPSETTSSTTESDAPSTSVSTEDSPPTVTTQRRKPLPIPSSVHVRITPMTLKDYVGPPVYQKDRMYARALPASVSTGLGYLGNGSGAVMPIEAMSMPGKLGEVICESAQIGFAFQLGITASPDP</sequence>
<dbReference type="Pfam" id="PF05362">
    <property type="entry name" value="Lon_C"/>
    <property type="match status" value="1"/>
</dbReference>
<organism evidence="4 5">
    <name type="scientific">Sphagnurus paluster</name>
    <dbReference type="NCBI Taxonomy" id="117069"/>
    <lineage>
        <taxon>Eukaryota</taxon>
        <taxon>Fungi</taxon>
        <taxon>Dikarya</taxon>
        <taxon>Basidiomycota</taxon>
        <taxon>Agaricomycotina</taxon>
        <taxon>Agaricomycetes</taxon>
        <taxon>Agaricomycetidae</taxon>
        <taxon>Agaricales</taxon>
        <taxon>Tricholomatineae</taxon>
        <taxon>Lyophyllaceae</taxon>
        <taxon>Sphagnurus</taxon>
    </lineage>
</organism>